<dbReference type="InterPro" id="IPR007560">
    <property type="entry name" value="Restrct_endonuc_IV_Mrr"/>
</dbReference>
<dbReference type="InterPro" id="IPR011856">
    <property type="entry name" value="tRNA_endonuc-like_dom_sf"/>
</dbReference>
<keyword evidence="1" id="KW-1133">Transmembrane helix</keyword>
<dbReference type="PANTHER" id="PTHR30015">
    <property type="entry name" value="MRR RESTRICTION SYSTEM PROTEIN"/>
    <property type="match status" value="1"/>
</dbReference>
<dbReference type="GO" id="GO:0009307">
    <property type="term" value="P:DNA restriction-modification system"/>
    <property type="evidence" value="ECO:0007669"/>
    <property type="project" value="InterPro"/>
</dbReference>
<dbReference type="GO" id="GO:0003677">
    <property type="term" value="F:DNA binding"/>
    <property type="evidence" value="ECO:0007669"/>
    <property type="project" value="InterPro"/>
</dbReference>
<keyword evidence="1" id="KW-0812">Transmembrane</keyword>
<dbReference type="AlphaFoldDB" id="A0AAU8DZ71"/>
<proteinExistence type="predicted"/>
<dbReference type="RefSeq" id="WP_339553145.1">
    <property type="nucleotide sequence ID" value="NZ_CP159258.1"/>
</dbReference>
<dbReference type="Gene3D" id="3.40.1350.10">
    <property type="match status" value="1"/>
</dbReference>
<sequence>MKDLIKAMLLLAAGILVLTVISGIIKGINTYYQANSTIINFWLFAFAATTFLATCVFTLHFHPRKLRREFLVRKDNLIHLTSTIKSLSIGHPGYDLNGFTEQSNYTAIKKSLSNKLVECIAYKNIEPHLQVLRRKRTQLVYTNDYGRKLDEKWIKERDYFISEIMFPLNAEFIQNHVLVLVSEELTYYSEIKDTSIKAHWADWIERTIPEDQSAIVFKDNMTGHEYEHYVAEIIRSSGWTANVTKGSGDHGADIIAENNDERLVVQCKQYSSTVGNKSVQEAYSAQGFYECHHSCVVTNSIFTPAAKQAAKKLGVKLLHHDDLPDYLMHLESN</sequence>
<evidence type="ECO:0000313" key="3">
    <source>
        <dbReference type="EMBL" id="XCG72004.1"/>
    </source>
</evidence>
<name>A0AAU8DZ71_9PSED</name>
<keyword evidence="3" id="KW-0255">Endonuclease</keyword>
<dbReference type="Pfam" id="PF04471">
    <property type="entry name" value="Mrr_cat"/>
    <property type="match status" value="1"/>
</dbReference>
<keyword evidence="3" id="KW-0378">Hydrolase</keyword>
<dbReference type="InterPro" id="IPR052906">
    <property type="entry name" value="Type_IV_Methyl-Rstrct_Enzyme"/>
</dbReference>
<protein>
    <submittedName>
        <fullName evidence="3">Restriction endonuclease</fullName>
    </submittedName>
</protein>
<evidence type="ECO:0000259" key="2">
    <source>
        <dbReference type="Pfam" id="PF04471"/>
    </source>
</evidence>
<reference evidence="3" key="1">
    <citation type="submission" date="2024-06" db="EMBL/GenBank/DDBJ databases">
        <title>The Caenorhabditis elegans bacterial microbiome influences microsporidia infection through nutrient limitation and inhibiting parasite invasion.</title>
        <authorList>
            <person name="Tamim El Jarkass H."/>
            <person name="Castelblanco S."/>
            <person name="Kaur M."/>
            <person name="Wan Y.C."/>
            <person name="Ellis A.E."/>
            <person name="Sheldon R.D."/>
            <person name="Lien E.C."/>
            <person name="Burton N.O."/>
            <person name="Wright G.D."/>
            <person name="Reinke A.W."/>
        </authorList>
    </citation>
    <scope>NUCLEOTIDE SEQUENCE</scope>
    <source>
        <strain evidence="3">MYb327</strain>
    </source>
</reference>
<organism evidence="3">
    <name type="scientific">Pseudomonas sp. MYb327</name>
    <dbReference type="NCBI Taxonomy" id="2745230"/>
    <lineage>
        <taxon>Bacteria</taxon>
        <taxon>Pseudomonadati</taxon>
        <taxon>Pseudomonadota</taxon>
        <taxon>Gammaproteobacteria</taxon>
        <taxon>Pseudomonadales</taxon>
        <taxon>Pseudomonadaceae</taxon>
        <taxon>Pseudomonas</taxon>
    </lineage>
</organism>
<dbReference type="SUPFAM" id="SSF52980">
    <property type="entry name" value="Restriction endonuclease-like"/>
    <property type="match status" value="1"/>
</dbReference>
<dbReference type="InterPro" id="IPR011335">
    <property type="entry name" value="Restrct_endonuc-II-like"/>
</dbReference>
<keyword evidence="1" id="KW-0472">Membrane</keyword>
<evidence type="ECO:0000256" key="1">
    <source>
        <dbReference type="SAM" id="Phobius"/>
    </source>
</evidence>
<dbReference type="EMBL" id="CP159258">
    <property type="protein sequence ID" value="XCG72004.1"/>
    <property type="molecule type" value="Genomic_DNA"/>
</dbReference>
<dbReference type="PANTHER" id="PTHR30015:SF6">
    <property type="entry name" value="SLL1429 PROTEIN"/>
    <property type="match status" value="1"/>
</dbReference>
<feature type="transmembrane region" description="Helical" evidence="1">
    <location>
        <begin position="39"/>
        <end position="61"/>
    </location>
</feature>
<gene>
    <name evidence="3" type="ORF">ABVN21_14630</name>
</gene>
<keyword evidence="3" id="KW-0540">Nuclease</keyword>
<dbReference type="GO" id="GO:0015666">
    <property type="term" value="F:restriction endodeoxyribonuclease activity"/>
    <property type="evidence" value="ECO:0007669"/>
    <property type="project" value="TreeGrafter"/>
</dbReference>
<accession>A0AAU8DZ71</accession>
<feature type="domain" description="Restriction endonuclease type IV Mrr" evidence="2">
    <location>
        <begin position="219"/>
        <end position="324"/>
    </location>
</feature>